<dbReference type="Gene3D" id="3.30.750.24">
    <property type="entry name" value="STAS domain"/>
    <property type="match status" value="1"/>
</dbReference>
<evidence type="ECO:0000256" key="2">
    <source>
        <dbReference type="RuleBase" id="RU003749"/>
    </source>
</evidence>
<comment type="similarity">
    <text evidence="1 2">Belongs to the anti-sigma-factor antagonist family.</text>
</comment>
<keyword evidence="5" id="KW-1185">Reference proteome</keyword>
<dbReference type="PROSITE" id="PS50801">
    <property type="entry name" value="STAS"/>
    <property type="match status" value="1"/>
</dbReference>
<reference evidence="5" key="1">
    <citation type="journal article" date="2019" name="Int. J. Syst. Evol. Microbiol.">
        <title>The Global Catalogue of Microorganisms (GCM) 10K type strain sequencing project: providing services to taxonomists for standard genome sequencing and annotation.</title>
        <authorList>
            <consortium name="The Broad Institute Genomics Platform"/>
            <consortium name="The Broad Institute Genome Sequencing Center for Infectious Disease"/>
            <person name="Wu L."/>
            <person name="Ma J."/>
        </authorList>
    </citation>
    <scope>NUCLEOTIDE SEQUENCE [LARGE SCALE GENOMIC DNA]</scope>
    <source>
        <strain evidence="5">CGMCC 4.7177</strain>
    </source>
</reference>
<evidence type="ECO:0000259" key="3">
    <source>
        <dbReference type="PROSITE" id="PS50801"/>
    </source>
</evidence>
<accession>A0ABV9AJY4</accession>
<dbReference type="InterPro" id="IPR003658">
    <property type="entry name" value="Anti-sigma_ant"/>
</dbReference>
<dbReference type="InterPro" id="IPR002645">
    <property type="entry name" value="STAS_dom"/>
</dbReference>
<evidence type="ECO:0000313" key="5">
    <source>
        <dbReference type="Proteomes" id="UP001595839"/>
    </source>
</evidence>
<dbReference type="CDD" id="cd07043">
    <property type="entry name" value="STAS_anti-anti-sigma_factors"/>
    <property type="match status" value="1"/>
</dbReference>
<dbReference type="NCBIfam" id="TIGR00377">
    <property type="entry name" value="ant_ant_sig"/>
    <property type="match status" value="1"/>
</dbReference>
<protein>
    <recommendedName>
        <fullName evidence="2">Anti-sigma factor antagonist</fullName>
    </recommendedName>
</protein>
<evidence type="ECO:0000313" key="4">
    <source>
        <dbReference type="EMBL" id="MFC4500200.1"/>
    </source>
</evidence>
<feature type="domain" description="STAS" evidence="3">
    <location>
        <begin position="12"/>
        <end position="120"/>
    </location>
</feature>
<organism evidence="4 5">
    <name type="scientific">Streptomyces vulcanius</name>
    <dbReference type="NCBI Taxonomy" id="1441876"/>
    <lineage>
        <taxon>Bacteria</taxon>
        <taxon>Bacillati</taxon>
        <taxon>Actinomycetota</taxon>
        <taxon>Actinomycetes</taxon>
        <taxon>Kitasatosporales</taxon>
        <taxon>Streptomycetaceae</taxon>
        <taxon>Streptomyces</taxon>
    </lineage>
</organism>
<dbReference type="PANTHER" id="PTHR33495:SF2">
    <property type="entry name" value="ANTI-SIGMA FACTOR ANTAGONIST TM_1081-RELATED"/>
    <property type="match status" value="1"/>
</dbReference>
<dbReference type="RefSeq" id="WP_381174090.1">
    <property type="nucleotide sequence ID" value="NZ_JBHSFK010000006.1"/>
</dbReference>
<gene>
    <name evidence="4" type="ORF">ACFPIH_11740</name>
</gene>
<dbReference type="Proteomes" id="UP001595839">
    <property type="component" value="Unassembled WGS sequence"/>
</dbReference>
<proteinExistence type="inferred from homology"/>
<sequence length="120" mass="12503">MTDTHPAQPGHLTVSHSTVDGVRIVALHGELDHGARDRAGEALIPPAAGTPPRTVADLSGLTFMDSSGINVLIAAHRAAVEAQGWLRVAGTQPAVLRVMQLVGIDALIPCHPTVRQALES</sequence>
<dbReference type="SUPFAM" id="SSF52091">
    <property type="entry name" value="SpoIIaa-like"/>
    <property type="match status" value="1"/>
</dbReference>
<comment type="caution">
    <text evidence="4">The sequence shown here is derived from an EMBL/GenBank/DDBJ whole genome shotgun (WGS) entry which is preliminary data.</text>
</comment>
<evidence type="ECO:0000256" key="1">
    <source>
        <dbReference type="ARBA" id="ARBA00009013"/>
    </source>
</evidence>
<dbReference type="EMBL" id="JBHSFK010000006">
    <property type="protein sequence ID" value="MFC4500200.1"/>
    <property type="molecule type" value="Genomic_DNA"/>
</dbReference>
<name>A0ABV9AJY4_9ACTN</name>
<dbReference type="PANTHER" id="PTHR33495">
    <property type="entry name" value="ANTI-SIGMA FACTOR ANTAGONIST TM_1081-RELATED-RELATED"/>
    <property type="match status" value="1"/>
</dbReference>
<dbReference type="Pfam" id="PF01740">
    <property type="entry name" value="STAS"/>
    <property type="match status" value="1"/>
</dbReference>
<dbReference type="InterPro" id="IPR036513">
    <property type="entry name" value="STAS_dom_sf"/>
</dbReference>